<evidence type="ECO:0000313" key="1">
    <source>
        <dbReference type="EMBL" id="KRL14948.1"/>
    </source>
</evidence>
<sequence length="288" mass="32646">MSELKENRTEYSTSPVQEQGIPTMQSIAAEARPTILSPVKSIQAHEIKLQGAFNVRDLGGYRTKSGLMVKKHLLLRSARLNHLTRSDIAVLTQQYHVGVDFDLRRPEEIQQMPDKPMPGVSYINDPVDTDQSFHYQISVKNNRKHYRSYIANERARKAYHHLFMTLLDRPVGKSILWHCASGKDRTGLGAALILYVLGVDGKTILKDYVASNDFLRAHNQKRIAILRENGASAGEIRHAKIDGGVDPTYLESAFDEINHEFGSVDEYIENGLHVTPEQQAILRKRYLE</sequence>
<dbReference type="EMBL" id="AZEI01000082">
    <property type="protein sequence ID" value="KRL14948.1"/>
    <property type="molecule type" value="Genomic_DNA"/>
</dbReference>
<dbReference type="Proteomes" id="UP000051977">
    <property type="component" value="Unassembled WGS sequence"/>
</dbReference>
<dbReference type="InterPro" id="IPR029021">
    <property type="entry name" value="Prot-tyrosine_phosphatase-like"/>
</dbReference>
<gene>
    <name evidence="1" type="ORF">FD12_GL000988</name>
</gene>
<dbReference type="Gene3D" id="3.90.190.10">
    <property type="entry name" value="Protein tyrosine phosphatase superfamily"/>
    <property type="match status" value="1"/>
</dbReference>
<evidence type="ECO:0000313" key="2">
    <source>
        <dbReference type="Proteomes" id="UP000051977"/>
    </source>
</evidence>
<dbReference type="SUPFAM" id="SSF52799">
    <property type="entry name" value="(Phosphotyrosine protein) phosphatases II"/>
    <property type="match status" value="1"/>
</dbReference>
<dbReference type="Pfam" id="PF13350">
    <property type="entry name" value="Y_phosphatase3"/>
    <property type="match status" value="1"/>
</dbReference>
<organism evidence="1 2">
    <name type="scientific">Lentilactobacillus rapi DSM 19907 = JCM 15042</name>
    <dbReference type="NCBI Taxonomy" id="1423795"/>
    <lineage>
        <taxon>Bacteria</taxon>
        <taxon>Bacillati</taxon>
        <taxon>Bacillota</taxon>
        <taxon>Bacilli</taxon>
        <taxon>Lactobacillales</taxon>
        <taxon>Lactobacillaceae</taxon>
        <taxon>Lentilactobacillus</taxon>
    </lineage>
</organism>
<dbReference type="InterPro" id="IPR026893">
    <property type="entry name" value="Tyr/Ser_Pase_IphP-type"/>
</dbReference>
<comment type="caution">
    <text evidence="1">The sequence shown here is derived from an EMBL/GenBank/DDBJ whole genome shotgun (WGS) entry which is preliminary data.</text>
</comment>
<proteinExistence type="predicted"/>
<protein>
    <submittedName>
        <fullName evidence="1">Protein-tyrosine phosphatase</fullName>
    </submittedName>
</protein>
<keyword evidence="2" id="KW-1185">Reference proteome</keyword>
<name>A0ABR5PB26_9LACO</name>
<reference evidence="1 2" key="1">
    <citation type="journal article" date="2015" name="Genome Announc.">
        <title>Expanding the biotechnology potential of lactobacilli through comparative genomics of 213 strains and associated genera.</title>
        <authorList>
            <person name="Sun Z."/>
            <person name="Harris H.M."/>
            <person name="McCann A."/>
            <person name="Guo C."/>
            <person name="Argimon S."/>
            <person name="Zhang W."/>
            <person name="Yang X."/>
            <person name="Jeffery I.B."/>
            <person name="Cooney J.C."/>
            <person name="Kagawa T.F."/>
            <person name="Liu W."/>
            <person name="Song Y."/>
            <person name="Salvetti E."/>
            <person name="Wrobel A."/>
            <person name="Rasinkangas P."/>
            <person name="Parkhill J."/>
            <person name="Rea M.C."/>
            <person name="O'Sullivan O."/>
            <person name="Ritari J."/>
            <person name="Douillard F.P."/>
            <person name="Paul Ross R."/>
            <person name="Yang R."/>
            <person name="Briner A.E."/>
            <person name="Felis G.E."/>
            <person name="de Vos W.M."/>
            <person name="Barrangou R."/>
            <person name="Klaenhammer T.R."/>
            <person name="Caufield P.W."/>
            <person name="Cui Y."/>
            <person name="Zhang H."/>
            <person name="O'Toole P.W."/>
        </authorList>
    </citation>
    <scope>NUCLEOTIDE SEQUENCE [LARGE SCALE GENOMIC DNA]</scope>
    <source>
        <strain evidence="1 2">DSM 19907</strain>
    </source>
</reference>
<accession>A0ABR5PB26</accession>